<dbReference type="GO" id="GO:0003682">
    <property type="term" value="F:chromatin binding"/>
    <property type="evidence" value="ECO:0007669"/>
    <property type="project" value="TreeGrafter"/>
</dbReference>
<proteinExistence type="predicted"/>
<evidence type="ECO:0000313" key="3">
    <source>
        <dbReference type="EMBL" id="GMH90309.1"/>
    </source>
</evidence>
<feature type="region of interest" description="Disordered" evidence="1">
    <location>
        <begin position="476"/>
        <end position="517"/>
    </location>
</feature>
<name>A0A9W7BNA3_9STRA</name>
<reference evidence="4" key="1">
    <citation type="journal article" date="2023" name="Commun. Biol.">
        <title>Genome analysis of Parmales, the sister group of diatoms, reveals the evolutionary specialization of diatoms from phago-mixotrophs to photoautotrophs.</title>
        <authorList>
            <person name="Ban H."/>
            <person name="Sato S."/>
            <person name="Yoshikawa S."/>
            <person name="Yamada K."/>
            <person name="Nakamura Y."/>
            <person name="Ichinomiya M."/>
            <person name="Sato N."/>
            <person name="Blanc-Mathieu R."/>
            <person name="Endo H."/>
            <person name="Kuwata A."/>
            <person name="Ogata H."/>
        </authorList>
    </citation>
    <scope>NUCLEOTIDE SEQUENCE [LARGE SCALE GENOMIC DNA]</scope>
    <source>
        <strain evidence="4">NIES 3699</strain>
    </source>
</reference>
<evidence type="ECO:0000313" key="4">
    <source>
        <dbReference type="Proteomes" id="UP001165160"/>
    </source>
</evidence>
<comment type="caution">
    <text evidence="3">The sequence shown here is derived from an EMBL/GenBank/DDBJ whole genome shotgun (WGS) entry which is preliminary data.</text>
</comment>
<dbReference type="GO" id="GO:0005730">
    <property type="term" value="C:nucleolus"/>
    <property type="evidence" value="ECO:0007669"/>
    <property type="project" value="TreeGrafter"/>
</dbReference>
<dbReference type="PANTHER" id="PTHR14428">
    <property type="entry name" value="NUCLEOLAR COMPLEX PROTEIN 3"/>
    <property type="match status" value="1"/>
</dbReference>
<protein>
    <recommendedName>
        <fullName evidence="2">Nucleolar complex-associated protein 3 N-terminal domain-containing protein</fullName>
    </recommendedName>
</protein>
<dbReference type="PANTHER" id="PTHR14428:SF5">
    <property type="entry name" value="NUCLEOLAR COMPLEX PROTEIN 3 HOMOLOG"/>
    <property type="match status" value="1"/>
</dbReference>
<dbReference type="Proteomes" id="UP001165160">
    <property type="component" value="Unassembled WGS sequence"/>
</dbReference>
<dbReference type="EMBL" id="BRXX01000104">
    <property type="protein sequence ID" value="GMH90309.1"/>
    <property type="molecule type" value="Genomic_DNA"/>
</dbReference>
<sequence>MHANPIIHIGALSTNILANPDAALVPPKHKYETTLDKHVNQPILTRLVSYYTDNIEAKPNTKESTIANRACLSLSLIFTDILPSHRLQLHSSTEKVSKDVRKQRLHENRLLTTYTQYVKCLISDSNPYATKSLCKLMLGAQDFNLISELLKKSPSTFPLLKTLLSIKLSASTSDVSAARLLLRSNSSDRKKGSQSQQITDDILNESGHKSKVAINQGNIINDLCQIYFKGLEYSVLNKFEHGVMSCVEGIGKFVGYVNADVVTKLLKVFKRLLITEEGEEYGIGVWSCLSCVECCYDMGKEGVEEVRDGGWLLDAFYKCLQRWENGGGEVVKKFIRCVDEGMLKRREIRRGHVQGIVKKILTCAVGCETGSGQAGMVGMGRLIVSRYKGTERGVEVEDPMGEGYDGRTEDVGMCNPFGEGANFWELALLKFSHNPTVRQHANAFARQTRLDSQPYKIHEKEVKREEEINFPMKEPKKHPLLKGMVGMGGGKGKRRRGLGDAKFVKGGNGGKKARMVV</sequence>
<keyword evidence="4" id="KW-1185">Reference proteome</keyword>
<dbReference type="GO" id="GO:0006270">
    <property type="term" value="P:DNA replication initiation"/>
    <property type="evidence" value="ECO:0007669"/>
    <property type="project" value="TreeGrafter"/>
</dbReference>
<evidence type="ECO:0000256" key="1">
    <source>
        <dbReference type="SAM" id="MobiDB-lite"/>
    </source>
</evidence>
<organism evidence="3 4">
    <name type="scientific">Triparma verrucosa</name>
    <dbReference type="NCBI Taxonomy" id="1606542"/>
    <lineage>
        <taxon>Eukaryota</taxon>
        <taxon>Sar</taxon>
        <taxon>Stramenopiles</taxon>
        <taxon>Ochrophyta</taxon>
        <taxon>Bolidophyceae</taxon>
        <taxon>Parmales</taxon>
        <taxon>Triparmaceae</taxon>
        <taxon>Triparma</taxon>
    </lineage>
</organism>
<dbReference type="AlphaFoldDB" id="A0A9W7BNA3"/>
<dbReference type="Pfam" id="PF07540">
    <property type="entry name" value="NOC3p"/>
    <property type="match status" value="1"/>
</dbReference>
<dbReference type="InterPro" id="IPR016903">
    <property type="entry name" value="Nucleolar_cplx-assoc_3"/>
</dbReference>
<evidence type="ECO:0000259" key="2">
    <source>
        <dbReference type="Pfam" id="PF07540"/>
    </source>
</evidence>
<gene>
    <name evidence="3" type="ORF">TrVE_jg4804</name>
</gene>
<feature type="domain" description="Nucleolar complex-associated protein 3 N-terminal" evidence="2">
    <location>
        <begin position="44"/>
        <end position="117"/>
    </location>
</feature>
<accession>A0A9W7BNA3</accession>
<dbReference type="InterPro" id="IPR011501">
    <property type="entry name" value="Noc3_N"/>
</dbReference>